<feature type="compositionally biased region" description="Basic and acidic residues" evidence="1">
    <location>
        <begin position="118"/>
        <end position="130"/>
    </location>
</feature>
<feature type="region of interest" description="Disordered" evidence="1">
    <location>
        <begin position="110"/>
        <end position="226"/>
    </location>
</feature>
<dbReference type="EMBL" id="CAKKLH010000073">
    <property type="protein sequence ID" value="CAH0102097.1"/>
    <property type="molecule type" value="Genomic_DNA"/>
</dbReference>
<evidence type="ECO:0000256" key="1">
    <source>
        <dbReference type="SAM" id="MobiDB-lite"/>
    </source>
</evidence>
<name>A0A8J2RHG3_9CRUS</name>
<feature type="compositionally biased region" description="Basic and acidic residues" evidence="1">
    <location>
        <begin position="138"/>
        <end position="177"/>
    </location>
</feature>
<reference evidence="2" key="1">
    <citation type="submission" date="2021-11" db="EMBL/GenBank/DDBJ databases">
        <authorList>
            <person name="Schell T."/>
        </authorList>
    </citation>
    <scope>NUCLEOTIDE SEQUENCE</scope>
    <source>
        <strain evidence="2">M5</strain>
    </source>
</reference>
<evidence type="ECO:0000313" key="2">
    <source>
        <dbReference type="EMBL" id="CAH0102097.1"/>
    </source>
</evidence>
<gene>
    <name evidence="2" type="ORF">DGAL_LOCUS4475</name>
</gene>
<dbReference type="OrthoDB" id="6368793at2759"/>
<dbReference type="Proteomes" id="UP000789390">
    <property type="component" value="Unassembled WGS sequence"/>
</dbReference>
<protein>
    <submittedName>
        <fullName evidence="2">Uncharacterized protein</fullName>
    </submittedName>
</protein>
<evidence type="ECO:0000313" key="3">
    <source>
        <dbReference type="Proteomes" id="UP000789390"/>
    </source>
</evidence>
<sequence>MDPPDGVQMIPRYQNDEQQTWQANFDQLTGIISESNKELAKELSKEMKNAMFGFMDIVGKAFVNTNKKVEEIDCQVQEVASQMEKNTSQVAQSDKRIDFLEAEIRRLEHLQKNSSRSEQQKDKDNEEKWRQKTQPIHKTKEKEIRVHRSRDSYDKIRKSEAKRRDRERESESEEWKRQQKRKRESGRASKQRSHESSEKKCYSPEKHKSSSHRFRPPVLSGSKIGKGDSNVTYSNVISRQQPGGIPKNELIILTEAQLQSLMKGSDCVKFIGKLILASFPGDYFLKKENTFKAAISSHQEDKFFEIVSNKYKQIIQRRGHPPKHLTKEEMSEVMGNKIVNYRTDNRHLIK</sequence>
<organism evidence="2 3">
    <name type="scientific">Daphnia galeata</name>
    <dbReference type="NCBI Taxonomy" id="27404"/>
    <lineage>
        <taxon>Eukaryota</taxon>
        <taxon>Metazoa</taxon>
        <taxon>Ecdysozoa</taxon>
        <taxon>Arthropoda</taxon>
        <taxon>Crustacea</taxon>
        <taxon>Branchiopoda</taxon>
        <taxon>Diplostraca</taxon>
        <taxon>Cladocera</taxon>
        <taxon>Anomopoda</taxon>
        <taxon>Daphniidae</taxon>
        <taxon>Daphnia</taxon>
    </lineage>
</organism>
<proteinExistence type="predicted"/>
<feature type="compositionally biased region" description="Basic and acidic residues" evidence="1">
    <location>
        <begin position="192"/>
        <end position="208"/>
    </location>
</feature>
<dbReference type="AlphaFoldDB" id="A0A8J2RHG3"/>
<keyword evidence="3" id="KW-1185">Reference proteome</keyword>
<comment type="caution">
    <text evidence="2">The sequence shown here is derived from an EMBL/GenBank/DDBJ whole genome shotgun (WGS) entry which is preliminary data.</text>
</comment>
<accession>A0A8J2RHG3</accession>